<dbReference type="Proteomes" id="UP000241587">
    <property type="component" value="Unassembled WGS sequence"/>
</dbReference>
<dbReference type="InterPro" id="IPR014314">
    <property type="entry name" value="Succ_DH_cytb556"/>
</dbReference>
<dbReference type="Proteomes" id="UP000663297">
    <property type="component" value="Chromosome 4"/>
</dbReference>
<dbReference type="Pfam" id="PF01127">
    <property type="entry name" value="Sdh_cyt"/>
    <property type="match status" value="1"/>
</dbReference>
<evidence type="ECO:0000256" key="2">
    <source>
        <dbReference type="ARBA" id="ARBA00022617"/>
    </source>
</evidence>
<dbReference type="Gene3D" id="1.20.1300.10">
    <property type="entry name" value="Fumarate reductase/succinate dehydrogenase, transmembrane subunit"/>
    <property type="match status" value="1"/>
</dbReference>
<dbReference type="OrthoDB" id="61870at2759"/>
<dbReference type="InterPro" id="IPR034804">
    <property type="entry name" value="SQR/QFR_C/D"/>
</dbReference>
<organism evidence="8 10">
    <name type="scientific">Fusarium culmorum</name>
    <dbReference type="NCBI Taxonomy" id="5516"/>
    <lineage>
        <taxon>Eukaryota</taxon>
        <taxon>Fungi</taxon>
        <taxon>Dikarya</taxon>
        <taxon>Ascomycota</taxon>
        <taxon>Pezizomycotina</taxon>
        <taxon>Sordariomycetes</taxon>
        <taxon>Hypocreomycetidae</taxon>
        <taxon>Hypocreales</taxon>
        <taxon>Nectriaceae</taxon>
        <taxon>Fusarium</taxon>
    </lineage>
</organism>
<keyword evidence="7" id="KW-0472">Membrane</keyword>
<dbReference type="GO" id="GO:0009055">
    <property type="term" value="F:electron transfer activity"/>
    <property type="evidence" value="ECO:0007669"/>
    <property type="project" value="InterPro"/>
</dbReference>
<keyword evidence="6" id="KW-0408">Iron</keyword>
<keyword evidence="2" id="KW-0349">Heme</keyword>
<keyword evidence="10" id="KW-1185">Reference proteome</keyword>
<dbReference type="EMBL" id="CP064750">
    <property type="protein sequence ID" value="QPC67586.1"/>
    <property type="molecule type" value="Genomic_DNA"/>
</dbReference>
<dbReference type="GO" id="GO:0006121">
    <property type="term" value="P:mitochondrial electron transport, succinate to ubiquinone"/>
    <property type="evidence" value="ECO:0007669"/>
    <property type="project" value="TreeGrafter"/>
</dbReference>
<dbReference type="SUPFAM" id="SSF81343">
    <property type="entry name" value="Fumarate reductase respiratory complex transmembrane subunits"/>
    <property type="match status" value="1"/>
</dbReference>
<gene>
    <name evidence="8" type="ORF">FCULG_00004755</name>
    <name evidence="9" type="ORF">HYE67_009817</name>
</gene>
<name>A0A2T4H695_FUSCU</name>
<dbReference type="PANTHER" id="PTHR10978:SF5">
    <property type="entry name" value="SUCCINATE DEHYDROGENASE CYTOCHROME B560 SUBUNIT, MITOCHONDRIAL"/>
    <property type="match status" value="1"/>
</dbReference>
<dbReference type="GO" id="GO:0016020">
    <property type="term" value="C:membrane"/>
    <property type="evidence" value="ECO:0007669"/>
    <property type="project" value="UniProtKB-SubCell"/>
</dbReference>
<evidence type="ECO:0000256" key="5">
    <source>
        <dbReference type="ARBA" id="ARBA00022989"/>
    </source>
</evidence>
<evidence type="ECO:0000256" key="6">
    <source>
        <dbReference type="ARBA" id="ARBA00023004"/>
    </source>
</evidence>
<dbReference type="PANTHER" id="PTHR10978">
    <property type="entry name" value="SUCCINATE DEHYDROGENASE CYTOCHROME B560 SUBUNIT"/>
    <property type="match status" value="1"/>
</dbReference>
<comment type="subcellular location">
    <subcellularLocation>
        <location evidence="1">Membrane</location>
        <topology evidence="1">Multi-pass membrane protein</topology>
    </subcellularLocation>
</comment>
<evidence type="ECO:0008006" key="11">
    <source>
        <dbReference type="Google" id="ProtNLM"/>
    </source>
</evidence>
<dbReference type="SUPFAM" id="SSF55729">
    <property type="entry name" value="Acyl-CoA N-acyltransferases (Nat)"/>
    <property type="match status" value="1"/>
</dbReference>
<evidence type="ECO:0000256" key="4">
    <source>
        <dbReference type="ARBA" id="ARBA00022723"/>
    </source>
</evidence>
<reference evidence="9" key="2">
    <citation type="submission" date="2020-11" db="EMBL/GenBank/DDBJ databases">
        <title>The chromosome-scale genome resource for two endophytic Fusarium species: F. culmorum and F. pseudograminearum.</title>
        <authorList>
            <person name="Yuan Z."/>
        </authorList>
    </citation>
    <scope>NUCLEOTIDE SEQUENCE</scope>
    <source>
        <strain evidence="9">Class2-1B</strain>
    </source>
</reference>
<dbReference type="EMBL" id="PVEM01000001">
    <property type="protein sequence ID" value="PTD11324.1"/>
    <property type="molecule type" value="Genomic_DNA"/>
</dbReference>
<evidence type="ECO:0000313" key="10">
    <source>
        <dbReference type="Proteomes" id="UP000241587"/>
    </source>
</evidence>
<reference evidence="8 10" key="1">
    <citation type="submission" date="2018-02" db="EMBL/GenBank/DDBJ databases">
        <title>Fusarium culmorum secondary metabolites in fungal-bacterial-plant interactions.</title>
        <authorList>
            <person name="Schmidt R."/>
        </authorList>
    </citation>
    <scope>NUCLEOTIDE SEQUENCE [LARGE SCALE GENOMIC DNA]</scope>
    <source>
        <strain evidence="8 10">PV</strain>
    </source>
</reference>
<sequence>MSFQRVGLVAMRATSSCPSVNFTRNTAKITFTRLLSQKSQAPTITNLKPEEGHQILVKQRLNRPVTPNLGIYKIGQVWFSASAWTRITGLIVGGTAYLMLGTHAVAPYLGLGFDSVALVSAFGALPFVAKAAIKFGLLGFPFSYHFINGIRHLVFDLGIGYKKAQFKKSEVATWTLSVIGGLKFTAMYVDVGGGPDTQVWIYSTYEHPDQATTKGTTVYEEQLDRIVQESIKIAKDYGRELVYGDAVLLGTLHDSVRELLYKTGRVEPRETGAYDKWLFKYEDIPKDEVKLPEGMKWGTATEDDCRIVISRTDIPRTVQVLRRMPSLMIKLEDGTPVSWAFLGFDGSLISLHCEEPYRRRGLAKTLAAKLFREKSLDFADDGWCCADVAPENGGSRGMCKSLNGKPYWRISWVLLHVGEKVPIQNNGTA</sequence>
<dbReference type="GO" id="GO:0005739">
    <property type="term" value="C:mitochondrion"/>
    <property type="evidence" value="ECO:0007669"/>
    <property type="project" value="GOC"/>
</dbReference>
<evidence type="ECO:0000313" key="8">
    <source>
        <dbReference type="EMBL" id="PTD11324.1"/>
    </source>
</evidence>
<evidence type="ECO:0000256" key="7">
    <source>
        <dbReference type="ARBA" id="ARBA00023136"/>
    </source>
</evidence>
<evidence type="ECO:0000313" key="9">
    <source>
        <dbReference type="EMBL" id="QPC67586.1"/>
    </source>
</evidence>
<keyword evidence="5" id="KW-1133">Transmembrane helix</keyword>
<keyword evidence="3" id="KW-0812">Transmembrane</keyword>
<dbReference type="PROSITE" id="PS01001">
    <property type="entry name" value="SDH_CYT_2"/>
    <property type="match status" value="1"/>
</dbReference>
<dbReference type="AlphaFoldDB" id="A0A2T4H695"/>
<evidence type="ECO:0000256" key="1">
    <source>
        <dbReference type="ARBA" id="ARBA00004141"/>
    </source>
</evidence>
<dbReference type="GO" id="GO:0046872">
    <property type="term" value="F:metal ion binding"/>
    <property type="evidence" value="ECO:0007669"/>
    <property type="project" value="UniProtKB-KW"/>
</dbReference>
<dbReference type="Gene3D" id="3.40.630.30">
    <property type="match status" value="1"/>
</dbReference>
<dbReference type="InterPro" id="IPR018495">
    <property type="entry name" value="Succ_DH_cyt_bsu_CS"/>
</dbReference>
<dbReference type="InterPro" id="IPR016181">
    <property type="entry name" value="Acyl_CoA_acyltransferase"/>
</dbReference>
<accession>A0A2T4H695</accession>
<dbReference type="InterPro" id="IPR000701">
    <property type="entry name" value="SuccDH_FuR_B_TM-su"/>
</dbReference>
<evidence type="ECO:0000256" key="3">
    <source>
        <dbReference type="ARBA" id="ARBA00022692"/>
    </source>
</evidence>
<proteinExistence type="predicted"/>
<keyword evidence="4" id="KW-0479">Metal-binding</keyword>
<protein>
    <recommendedName>
        <fullName evidence="11">N-acetyltransferase domain-containing protein</fullName>
    </recommendedName>
</protein>
<dbReference type="GO" id="GO:0006099">
    <property type="term" value="P:tricarboxylic acid cycle"/>
    <property type="evidence" value="ECO:0007669"/>
    <property type="project" value="InterPro"/>
</dbReference>
<dbReference type="CDD" id="cd03499">
    <property type="entry name" value="SQR_TypeC_SdhC"/>
    <property type="match status" value="1"/>
</dbReference>